<dbReference type="InterPro" id="IPR036388">
    <property type="entry name" value="WH-like_DNA-bd_sf"/>
</dbReference>
<dbReference type="PANTHER" id="PTHR30537">
    <property type="entry name" value="HTH-TYPE TRANSCRIPTIONAL REGULATOR"/>
    <property type="match status" value="1"/>
</dbReference>
<keyword evidence="2" id="KW-0805">Transcription regulation</keyword>
<dbReference type="InterPro" id="IPR036390">
    <property type="entry name" value="WH_DNA-bd_sf"/>
</dbReference>
<evidence type="ECO:0000313" key="6">
    <source>
        <dbReference type="EMBL" id="MDD0813586.1"/>
    </source>
</evidence>
<evidence type="ECO:0000259" key="5">
    <source>
        <dbReference type="PROSITE" id="PS50931"/>
    </source>
</evidence>
<evidence type="ECO:0000313" key="7">
    <source>
        <dbReference type="Proteomes" id="UP001528672"/>
    </source>
</evidence>
<accession>A0ABT5MER5</accession>
<evidence type="ECO:0000256" key="2">
    <source>
        <dbReference type="ARBA" id="ARBA00023015"/>
    </source>
</evidence>
<evidence type="ECO:0000256" key="3">
    <source>
        <dbReference type="ARBA" id="ARBA00023125"/>
    </source>
</evidence>
<reference evidence="6 7" key="1">
    <citation type="submission" date="2023-02" db="EMBL/GenBank/DDBJ databases">
        <title>Bacterial whole genome sequence for Curvibacter sp. HBC28.</title>
        <authorList>
            <person name="Le V."/>
            <person name="Ko S.-R."/>
            <person name="Ahn C.-Y."/>
            <person name="Oh H.-M."/>
        </authorList>
    </citation>
    <scope>NUCLEOTIDE SEQUENCE [LARGE SCALE GENOMIC DNA]</scope>
    <source>
        <strain evidence="6 7">HBC28</strain>
    </source>
</reference>
<dbReference type="Gene3D" id="3.40.190.290">
    <property type="match status" value="1"/>
</dbReference>
<dbReference type="SUPFAM" id="SSF46785">
    <property type="entry name" value="Winged helix' DNA-binding domain"/>
    <property type="match status" value="1"/>
</dbReference>
<keyword evidence="4" id="KW-0804">Transcription</keyword>
<organism evidence="6 7">
    <name type="scientific">Curvibacter microcysteis</name>
    <dbReference type="NCBI Taxonomy" id="3026419"/>
    <lineage>
        <taxon>Bacteria</taxon>
        <taxon>Pseudomonadati</taxon>
        <taxon>Pseudomonadota</taxon>
        <taxon>Betaproteobacteria</taxon>
        <taxon>Burkholderiales</taxon>
        <taxon>Comamonadaceae</taxon>
        <taxon>Curvibacter</taxon>
    </lineage>
</organism>
<dbReference type="Pfam" id="PF03466">
    <property type="entry name" value="LysR_substrate"/>
    <property type="match status" value="1"/>
</dbReference>
<evidence type="ECO:0000256" key="4">
    <source>
        <dbReference type="ARBA" id="ARBA00023163"/>
    </source>
</evidence>
<dbReference type="RefSeq" id="WP_273925102.1">
    <property type="nucleotide sequence ID" value="NZ_JAQSIO010000001.1"/>
</dbReference>
<evidence type="ECO:0000256" key="1">
    <source>
        <dbReference type="ARBA" id="ARBA00009437"/>
    </source>
</evidence>
<feature type="domain" description="HTH lysR-type" evidence="5">
    <location>
        <begin position="4"/>
        <end position="61"/>
    </location>
</feature>
<dbReference type="InterPro" id="IPR000847">
    <property type="entry name" value="LysR_HTH_N"/>
</dbReference>
<sequence>MKLENLDELRVALACAETGSLTASAARLHTSPAAASAALKKLEARLGARLFERSTRSMRITAEGELFTAYARRALDLLDEGQAQLREGDAQLMGTVRLAAPSDLTRRVLLDWLDDFLAAHPGVELQLAVSDSLSDVVRDQVDLALRYGELDDSRLVARRLLTTRRVLCAAPSYLARHGTPRHPSELSQHECLSFVVRGRRLLQWPFTRSDGRESLSVRVHGRRSADDAEIAHRWALAGHGLVCKSEVDLHADLASGALVRVLPDWQGLTMPLYAVLPSNRFVPARVRALIEALAQRCQQSGMGLDGSGPAPASLPSTP</sequence>
<comment type="caution">
    <text evidence="6">The sequence shown here is derived from an EMBL/GenBank/DDBJ whole genome shotgun (WGS) entry which is preliminary data.</text>
</comment>
<dbReference type="SUPFAM" id="SSF53850">
    <property type="entry name" value="Periplasmic binding protein-like II"/>
    <property type="match status" value="1"/>
</dbReference>
<comment type="similarity">
    <text evidence="1">Belongs to the LysR transcriptional regulatory family.</text>
</comment>
<keyword evidence="7" id="KW-1185">Reference proteome</keyword>
<gene>
    <name evidence="6" type="ORF">PSQ39_02975</name>
</gene>
<dbReference type="InterPro" id="IPR005119">
    <property type="entry name" value="LysR_subst-bd"/>
</dbReference>
<dbReference type="Proteomes" id="UP001528672">
    <property type="component" value="Unassembled WGS sequence"/>
</dbReference>
<dbReference type="Pfam" id="PF00126">
    <property type="entry name" value="HTH_1"/>
    <property type="match status" value="1"/>
</dbReference>
<dbReference type="EMBL" id="JAQSIO010000001">
    <property type="protein sequence ID" value="MDD0813586.1"/>
    <property type="molecule type" value="Genomic_DNA"/>
</dbReference>
<dbReference type="PROSITE" id="PS50931">
    <property type="entry name" value="HTH_LYSR"/>
    <property type="match status" value="1"/>
</dbReference>
<dbReference type="CDD" id="cd08422">
    <property type="entry name" value="PBP2_CrgA_like"/>
    <property type="match status" value="1"/>
</dbReference>
<dbReference type="PANTHER" id="PTHR30537:SF21">
    <property type="entry name" value="HTH-TYPE TRANSCRIPTIONAL REGULATOR SINR-RELATED"/>
    <property type="match status" value="1"/>
</dbReference>
<dbReference type="InterPro" id="IPR058163">
    <property type="entry name" value="LysR-type_TF_proteobact-type"/>
</dbReference>
<name>A0ABT5MER5_9BURK</name>
<keyword evidence="3" id="KW-0238">DNA-binding</keyword>
<dbReference type="Gene3D" id="1.10.10.10">
    <property type="entry name" value="Winged helix-like DNA-binding domain superfamily/Winged helix DNA-binding domain"/>
    <property type="match status" value="1"/>
</dbReference>
<proteinExistence type="inferred from homology"/>
<protein>
    <submittedName>
        <fullName evidence="6">LysR substrate-binding domain-containing protein</fullName>
    </submittedName>
</protein>